<dbReference type="InterPro" id="IPR025986">
    <property type="entry name" value="RPAP3-like_C"/>
</dbReference>
<keyword evidence="6" id="KW-0970">Cilium biogenesis/degradation</keyword>
<comment type="function">
    <text evidence="1">Dynein-attachment factor required for cilia motility.</text>
</comment>
<reference evidence="14 15" key="1">
    <citation type="journal article" date="2006" name="Science">
        <title>Phytophthora genome sequences uncover evolutionary origins and mechanisms of pathogenesis.</title>
        <authorList>
            <person name="Tyler B.M."/>
            <person name="Tripathy S."/>
            <person name="Zhang X."/>
            <person name="Dehal P."/>
            <person name="Jiang R.H."/>
            <person name="Aerts A."/>
            <person name="Arredondo F.D."/>
            <person name="Baxter L."/>
            <person name="Bensasson D."/>
            <person name="Beynon J.L."/>
            <person name="Chapman J."/>
            <person name="Damasceno C.M."/>
            <person name="Dorrance A.E."/>
            <person name="Dou D."/>
            <person name="Dickerman A.W."/>
            <person name="Dubchak I.L."/>
            <person name="Garbelotto M."/>
            <person name="Gijzen M."/>
            <person name="Gordon S.G."/>
            <person name="Govers F."/>
            <person name="Grunwald N.J."/>
            <person name="Huang W."/>
            <person name="Ivors K.L."/>
            <person name="Jones R.W."/>
            <person name="Kamoun S."/>
            <person name="Krampis K."/>
            <person name="Lamour K.H."/>
            <person name="Lee M.K."/>
            <person name="McDonald W.H."/>
            <person name="Medina M."/>
            <person name="Meijer H.J."/>
            <person name="Nordberg E.K."/>
            <person name="Maclean D.J."/>
            <person name="Ospina-Giraldo M.D."/>
            <person name="Morris P.F."/>
            <person name="Phuntumart V."/>
            <person name="Putnam N.H."/>
            <person name="Rash S."/>
            <person name="Rose J.K."/>
            <person name="Sakihama Y."/>
            <person name="Salamov A.A."/>
            <person name="Savidor A."/>
            <person name="Scheuring C.F."/>
            <person name="Smith B.M."/>
            <person name="Sobral B.W."/>
            <person name="Terry A."/>
            <person name="Torto-Alalibo T.A."/>
            <person name="Win J."/>
            <person name="Xu Z."/>
            <person name="Zhang H."/>
            <person name="Grigoriev I.V."/>
            <person name="Rokhsar D.S."/>
            <person name="Boore J.L."/>
        </authorList>
    </citation>
    <scope>NUCLEOTIDE SEQUENCE [LARGE SCALE GENOMIC DNA]</scope>
    <source>
        <strain evidence="14 15">P6497</strain>
    </source>
</reference>
<evidence type="ECO:0000259" key="12">
    <source>
        <dbReference type="Pfam" id="PF13877"/>
    </source>
</evidence>
<evidence type="ECO:0000256" key="11">
    <source>
        <dbReference type="SAM" id="MobiDB-lite"/>
    </source>
</evidence>
<keyword evidence="15" id="KW-1185">Reference proteome</keyword>
<evidence type="ECO:0000313" key="14">
    <source>
        <dbReference type="EMBL" id="EGZ05957.1"/>
    </source>
</evidence>
<evidence type="ECO:0000256" key="1">
    <source>
        <dbReference type="ARBA" id="ARBA00004048"/>
    </source>
</evidence>
<dbReference type="KEGG" id="psoj:PHYSODRAFT_533065"/>
<keyword evidence="9" id="KW-0966">Cell projection</keyword>
<evidence type="ECO:0000259" key="13">
    <source>
        <dbReference type="Pfam" id="PF15867"/>
    </source>
</evidence>
<dbReference type="SMR" id="G5AFG7"/>
<protein>
    <recommendedName>
        <fullName evidence="16">Dynein attachment factor N-terminal domain-containing protein</fullName>
    </recommendedName>
</protein>
<evidence type="ECO:0000256" key="7">
    <source>
        <dbReference type="ARBA" id="ARBA00022846"/>
    </source>
</evidence>
<dbReference type="GO" id="GO:0005576">
    <property type="term" value="C:extracellular region"/>
    <property type="evidence" value="ECO:0007669"/>
    <property type="project" value="GOC"/>
</dbReference>
<dbReference type="STRING" id="1094619.G5AFG7"/>
<keyword evidence="7" id="KW-0282">Flagellum</keyword>
<dbReference type="InterPro" id="IPR042422">
    <property type="entry name" value="CC103"/>
</dbReference>
<comment type="subunit">
    <text evidence="4">Homodimer.</text>
</comment>
<dbReference type="PANTHER" id="PTHR28572">
    <property type="entry name" value="COILED-COIL DOMAIN-CONTAINING PROTEIN 103"/>
    <property type="match status" value="1"/>
</dbReference>
<evidence type="ECO:0000256" key="5">
    <source>
        <dbReference type="ARBA" id="ARBA00022490"/>
    </source>
</evidence>
<dbReference type="Proteomes" id="UP000002640">
    <property type="component" value="Unassembled WGS sequence"/>
</dbReference>
<evidence type="ECO:0000256" key="6">
    <source>
        <dbReference type="ARBA" id="ARBA00022794"/>
    </source>
</evidence>
<comment type="subcellular location">
    <subcellularLocation>
        <location evidence="2">Cell projection</location>
        <location evidence="2">Cilium</location>
        <location evidence="2">Flagellum</location>
    </subcellularLocation>
    <subcellularLocation>
        <location evidence="3">Cytoplasm</location>
    </subcellularLocation>
</comment>
<gene>
    <name evidence="14" type="ORF">PHYSODRAFT_533065</name>
</gene>
<sequence length="246" mass="28372">MVKKKSEQLTSIEHGTFDTAALQQELAQALEDDRVYKLTDDMKKRAIHTAASYDEFKNLVACADLKPISQKELRDFSRAERQTNISFNKKNKTRKKPANERRFQPTAPALDVPPATSVDFCRNWKRYLKTTDAKFRYLQLTTPERIAEMFKPDIDSDLMAEIVEVLVASWRQKGADVDPEEPSQAAFALSTMEALSQTARFSLILDFFDDHQTDKVRELFNLLEATGDIFKDDLEMLPQLKQKFRL</sequence>
<dbReference type="Pfam" id="PF13877">
    <property type="entry name" value="RPAP3_C"/>
    <property type="match status" value="1"/>
</dbReference>
<comment type="similarity">
    <text evidence="10">Belongs to the DNAAF19/PR46b family.</text>
</comment>
<feature type="domain" description="Dynein attachment factor N-terminal" evidence="13">
    <location>
        <begin position="18"/>
        <end position="84"/>
    </location>
</feature>
<dbReference type="EMBL" id="JH159165">
    <property type="protein sequence ID" value="EGZ05957.1"/>
    <property type="molecule type" value="Genomic_DNA"/>
</dbReference>
<keyword evidence="5" id="KW-0963">Cytoplasm</keyword>
<dbReference type="AlphaFoldDB" id="G5AFG7"/>
<dbReference type="Pfam" id="PF15867">
    <property type="entry name" value="Dynein_attach_N"/>
    <property type="match status" value="1"/>
</dbReference>
<feature type="region of interest" description="Disordered" evidence="11">
    <location>
        <begin position="84"/>
        <end position="109"/>
    </location>
</feature>
<evidence type="ECO:0000256" key="2">
    <source>
        <dbReference type="ARBA" id="ARBA00004230"/>
    </source>
</evidence>
<dbReference type="RefSeq" id="XP_009538818.1">
    <property type="nucleotide sequence ID" value="XM_009540523.1"/>
</dbReference>
<dbReference type="GO" id="GO:0036157">
    <property type="term" value="C:outer dynein arm"/>
    <property type="evidence" value="ECO:0007669"/>
    <property type="project" value="InterPro"/>
</dbReference>
<dbReference type="OMA" id="YRNWRRH"/>
<dbReference type="GO" id="GO:0031514">
    <property type="term" value="C:motile cilium"/>
    <property type="evidence" value="ECO:0007669"/>
    <property type="project" value="UniProtKB-SubCell"/>
</dbReference>
<feature type="domain" description="RNA-polymerase II-associated protein 3-like C-terminal" evidence="12">
    <location>
        <begin position="113"/>
        <end position="211"/>
    </location>
</feature>
<evidence type="ECO:0000256" key="8">
    <source>
        <dbReference type="ARBA" id="ARBA00023069"/>
    </source>
</evidence>
<dbReference type="GO" id="GO:0007368">
    <property type="term" value="P:determination of left/right symmetry"/>
    <property type="evidence" value="ECO:0007669"/>
    <property type="project" value="TreeGrafter"/>
</dbReference>
<dbReference type="InterPro" id="IPR031733">
    <property type="entry name" value="Dynein_attach_N"/>
</dbReference>
<evidence type="ECO:0000256" key="10">
    <source>
        <dbReference type="ARBA" id="ARBA00049986"/>
    </source>
</evidence>
<dbReference type="GO" id="GO:0003351">
    <property type="term" value="P:epithelial cilium movement involved in extracellular fluid movement"/>
    <property type="evidence" value="ECO:0007669"/>
    <property type="project" value="TreeGrafter"/>
</dbReference>
<proteinExistence type="inferred from homology"/>
<dbReference type="InParanoid" id="G5AFG7"/>
<name>G5AFG7_PHYSP</name>
<evidence type="ECO:0000313" key="15">
    <source>
        <dbReference type="Proteomes" id="UP000002640"/>
    </source>
</evidence>
<evidence type="ECO:0000256" key="3">
    <source>
        <dbReference type="ARBA" id="ARBA00004496"/>
    </source>
</evidence>
<organism evidence="14 15">
    <name type="scientific">Phytophthora sojae (strain P6497)</name>
    <name type="common">Soybean stem and root rot agent</name>
    <name type="synonym">Phytophthora megasperma f. sp. glycines</name>
    <dbReference type="NCBI Taxonomy" id="1094619"/>
    <lineage>
        <taxon>Eukaryota</taxon>
        <taxon>Sar</taxon>
        <taxon>Stramenopiles</taxon>
        <taxon>Oomycota</taxon>
        <taxon>Peronosporomycetes</taxon>
        <taxon>Peronosporales</taxon>
        <taxon>Peronosporaceae</taxon>
        <taxon>Phytophthora</taxon>
    </lineage>
</organism>
<evidence type="ECO:0000256" key="4">
    <source>
        <dbReference type="ARBA" id="ARBA00011738"/>
    </source>
</evidence>
<dbReference type="GeneID" id="20661822"/>
<dbReference type="PANTHER" id="PTHR28572:SF1">
    <property type="entry name" value="COILED-COIL DOMAIN-CONTAINING PROTEIN 103"/>
    <property type="match status" value="1"/>
</dbReference>
<dbReference type="GO" id="GO:0036159">
    <property type="term" value="P:inner dynein arm assembly"/>
    <property type="evidence" value="ECO:0007669"/>
    <property type="project" value="TreeGrafter"/>
</dbReference>
<evidence type="ECO:0000256" key="9">
    <source>
        <dbReference type="ARBA" id="ARBA00023273"/>
    </source>
</evidence>
<keyword evidence="8" id="KW-0969">Cilium</keyword>
<accession>G5AFG7</accession>
<evidence type="ECO:0008006" key="16">
    <source>
        <dbReference type="Google" id="ProtNLM"/>
    </source>
</evidence>